<protein>
    <submittedName>
        <fullName evidence="1">Uncharacterized protein</fullName>
    </submittedName>
</protein>
<keyword evidence="2" id="KW-1185">Reference proteome</keyword>
<proteinExistence type="predicted"/>
<reference evidence="1 2" key="1">
    <citation type="submission" date="2023-10" db="EMBL/GenBank/DDBJ databases">
        <title>Draft genome sequence of Xylaria bambusicola isolate GMP-LS, the root and basal stem rot pathogen of sugarcane in Indonesia.</title>
        <authorList>
            <person name="Selvaraj P."/>
            <person name="Muralishankar V."/>
            <person name="Muruganantham S."/>
            <person name="Sp S."/>
            <person name="Haryani S."/>
            <person name="Lau K.J.X."/>
            <person name="Naqvi N.I."/>
        </authorList>
    </citation>
    <scope>NUCLEOTIDE SEQUENCE [LARGE SCALE GENOMIC DNA]</scope>
    <source>
        <strain evidence="1">GMP-LS</strain>
    </source>
</reference>
<evidence type="ECO:0000313" key="2">
    <source>
        <dbReference type="Proteomes" id="UP001305414"/>
    </source>
</evidence>
<dbReference type="EMBL" id="JAWHQM010000003">
    <property type="protein sequence ID" value="KAK5625992.1"/>
    <property type="molecule type" value="Genomic_DNA"/>
</dbReference>
<evidence type="ECO:0000313" key="1">
    <source>
        <dbReference type="EMBL" id="KAK5625992.1"/>
    </source>
</evidence>
<organism evidence="1 2">
    <name type="scientific">Xylaria bambusicola</name>
    <dbReference type="NCBI Taxonomy" id="326684"/>
    <lineage>
        <taxon>Eukaryota</taxon>
        <taxon>Fungi</taxon>
        <taxon>Dikarya</taxon>
        <taxon>Ascomycota</taxon>
        <taxon>Pezizomycotina</taxon>
        <taxon>Sordariomycetes</taxon>
        <taxon>Xylariomycetidae</taxon>
        <taxon>Xylariales</taxon>
        <taxon>Xylariaceae</taxon>
        <taxon>Xylaria</taxon>
    </lineage>
</organism>
<gene>
    <name evidence="1" type="ORF">RRF57_001708</name>
</gene>
<accession>A0AAN7UE76</accession>
<dbReference type="AlphaFoldDB" id="A0AAN7UE76"/>
<name>A0AAN7UE76_9PEZI</name>
<comment type="caution">
    <text evidence="1">The sequence shown here is derived from an EMBL/GenBank/DDBJ whole genome shotgun (WGS) entry which is preliminary data.</text>
</comment>
<dbReference type="Proteomes" id="UP001305414">
    <property type="component" value="Unassembled WGS sequence"/>
</dbReference>
<sequence length="96" mass="10928">MFTSPEEHNRQVWSIWLAKARFELELLQLNASKCQEEAGTSSSEPRRISDDAGVQLRLLSGIGSYPTEAAMDILSTIQMAADELKERFRAYETSRY</sequence>